<evidence type="ECO:0000313" key="3">
    <source>
        <dbReference type="Proteomes" id="UP000243459"/>
    </source>
</evidence>
<protein>
    <submittedName>
        <fullName evidence="2">Uncharacterized protein</fullName>
    </submittedName>
</protein>
<feature type="compositionally biased region" description="Basic residues" evidence="1">
    <location>
        <begin position="7"/>
        <end position="21"/>
    </location>
</feature>
<evidence type="ECO:0000256" key="1">
    <source>
        <dbReference type="SAM" id="MobiDB-lite"/>
    </source>
</evidence>
<reference evidence="3" key="1">
    <citation type="journal article" date="2017" name="Nat. Commun.">
        <title>The asparagus genome sheds light on the origin and evolution of a young Y chromosome.</title>
        <authorList>
            <person name="Harkess A."/>
            <person name="Zhou J."/>
            <person name="Xu C."/>
            <person name="Bowers J.E."/>
            <person name="Van der Hulst R."/>
            <person name="Ayyampalayam S."/>
            <person name="Mercati F."/>
            <person name="Riccardi P."/>
            <person name="McKain M.R."/>
            <person name="Kakrana A."/>
            <person name="Tang H."/>
            <person name="Ray J."/>
            <person name="Groenendijk J."/>
            <person name="Arikit S."/>
            <person name="Mathioni S.M."/>
            <person name="Nakano M."/>
            <person name="Shan H."/>
            <person name="Telgmann-Rauber A."/>
            <person name="Kanno A."/>
            <person name="Yue Z."/>
            <person name="Chen H."/>
            <person name="Li W."/>
            <person name="Chen Y."/>
            <person name="Xu X."/>
            <person name="Zhang Y."/>
            <person name="Luo S."/>
            <person name="Chen H."/>
            <person name="Gao J."/>
            <person name="Mao Z."/>
            <person name="Pires J.C."/>
            <person name="Luo M."/>
            <person name="Kudrna D."/>
            <person name="Wing R.A."/>
            <person name="Meyers B.C."/>
            <person name="Yi K."/>
            <person name="Kong H."/>
            <person name="Lavrijsen P."/>
            <person name="Sunseri F."/>
            <person name="Falavigna A."/>
            <person name="Ye Y."/>
            <person name="Leebens-Mack J.H."/>
            <person name="Chen G."/>
        </authorList>
    </citation>
    <scope>NUCLEOTIDE SEQUENCE [LARGE SCALE GENOMIC DNA]</scope>
    <source>
        <strain evidence="3">cv. DH0086</strain>
    </source>
</reference>
<dbReference type="Proteomes" id="UP000243459">
    <property type="component" value="Chromosome 4"/>
</dbReference>
<dbReference type="AlphaFoldDB" id="A0A5P1F3B8"/>
<organism evidence="2 3">
    <name type="scientific">Asparagus officinalis</name>
    <name type="common">Garden asparagus</name>
    <dbReference type="NCBI Taxonomy" id="4686"/>
    <lineage>
        <taxon>Eukaryota</taxon>
        <taxon>Viridiplantae</taxon>
        <taxon>Streptophyta</taxon>
        <taxon>Embryophyta</taxon>
        <taxon>Tracheophyta</taxon>
        <taxon>Spermatophyta</taxon>
        <taxon>Magnoliopsida</taxon>
        <taxon>Liliopsida</taxon>
        <taxon>Asparagales</taxon>
        <taxon>Asparagaceae</taxon>
        <taxon>Asparagoideae</taxon>
        <taxon>Asparagus</taxon>
    </lineage>
</organism>
<feature type="compositionally biased region" description="Basic and acidic residues" evidence="1">
    <location>
        <begin position="279"/>
        <end position="289"/>
    </location>
</feature>
<dbReference type="Gramene" id="ONK72855">
    <property type="protein sequence ID" value="ONK72855"/>
    <property type="gene ID" value="A4U43_C04F24110"/>
</dbReference>
<feature type="region of interest" description="Disordered" evidence="1">
    <location>
        <begin position="279"/>
        <end position="300"/>
    </location>
</feature>
<sequence>MSSRGPSKSKTRRMAPRKLLHQARERQRELEGARRSISIPSVPPSTSFCSDDREMDHITPESSYRVDFASSRAAPQPEEHDLPTSTHSISSVHSMVGEDASASVSAARPLHLRNYRPNRAAKRAEKRATRVEDAGLPRVCKKTRGKNKAHRLAPSFETNKPAFPLHFDEEFRIIGSNAERFGQYIRQKSRQFTDFPLHLNWCAHHERSFENFFLQAQKDYEFLPQDPYCPLNLPVIYRGIKTKMQERVRGNRNQVKMECYELWLKTPEEKRRALLQEKAEAKRNKVNRESKKRGRATYTGGSRSIVRAKQKVRAQIEESGGSSSALKEYLGTHATLVDPNGDTYSCIYPDTQTQEYCDSINVISREAAVCATHDKVNDPRVLSREENNIIARNIMDKITGGKFPLTGIGAI</sequence>
<gene>
    <name evidence="2" type="ORF">A4U43_C04F24110</name>
</gene>
<keyword evidence="3" id="KW-1185">Reference proteome</keyword>
<dbReference type="EMBL" id="CM007384">
    <property type="protein sequence ID" value="ONK72855.1"/>
    <property type="molecule type" value="Genomic_DNA"/>
</dbReference>
<feature type="compositionally biased region" description="Basic and acidic residues" evidence="1">
    <location>
        <begin position="50"/>
        <end position="59"/>
    </location>
</feature>
<proteinExistence type="predicted"/>
<feature type="compositionally biased region" description="Low complexity" evidence="1">
    <location>
        <begin position="36"/>
        <end position="47"/>
    </location>
</feature>
<evidence type="ECO:0000313" key="2">
    <source>
        <dbReference type="EMBL" id="ONK72855.1"/>
    </source>
</evidence>
<accession>A0A5P1F3B8</accession>
<feature type="compositionally biased region" description="Basic and acidic residues" evidence="1">
    <location>
        <begin position="22"/>
        <end position="34"/>
    </location>
</feature>
<name>A0A5P1F3B8_ASPOF</name>
<feature type="region of interest" description="Disordered" evidence="1">
    <location>
        <begin position="1"/>
        <end position="61"/>
    </location>
</feature>